<dbReference type="OrthoDB" id="2676565at2759"/>
<protein>
    <submittedName>
        <fullName evidence="2">Uncharacterized protein</fullName>
    </submittedName>
</protein>
<dbReference type="Proteomes" id="UP000053989">
    <property type="component" value="Unassembled WGS sequence"/>
</dbReference>
<feature type="chain" id="PRO_5002176979" evidence="1">
    <location>
        <begin position="20"/>
        <end position="72"/>
    </location>
</feature>
<dbReference type="EMBL" id="KN822034">
    <property type="protein sequence ID" value="KIM63531.1"/>
    <property type="molecule type" value="Genomic_DNA"/>
</dbReference>
<dbReference type="AlphaFoldDB" id="A0A0C3E684"/>
<organism evidence="2 3">
    <name type="scientific">Scleroderma citrinum Foug A</name>
    <dbReference type="NCBI Taxonomy" id="1036808"/>
    <lineage>
        <taxon>Eukaryota</taxon>
        <taxon>Fungi</taxon>
        <taxon>Dikarya</taxon>
        <taxon>Basidiomycota</taxon>
        <taxon>Agaricomycotina</taxon>
        <taxon>Agaricomycetes</taxon>
        <taxon>Agaricomycetidae</taxon>
        <taxon>Boletales</taxon>
        <taxon>Sclerodermatineae</taxon>
        <taxon>Sclerodermataceae</taxon>
        <taxon>Scleroderma</taxon>
    </lineage>
</organism>
<evidence type="ECO:0000313" key="2">
    <source>
        <dbReference type="EMBL" id="KIM63531.1"/>
    </source>
</evidence>
<keyword evidence="1" id="KW-0732">Signal</keyword>
<name>A0A0C3E684_9AGAM</name>
<reference evidence="2 3" key="1">
    <citation type="submission" date="2014-04" db="EMBL/GenBank/DDBJ databases">
        <authorList>
            <consortium name="DOE Joint Genome Institute"/>
            <person name="Kuo A."/>
            <person name="Kohler A."/>
            <person name="Nagy L.G."/>
            <person name="Floudas D."/>
            <person name="Copeland A."/>
            <person name="Barry K.W."/>
            <person name="Cichocki N."/>
            <person name="Veneault-Fourrey C."/>
            <person name="LaButti K."/>
            <person name="Lindquist E.A."/>
            <person name="Lipzen A."/>
            <person name="Lundell T."/>
            <person name="Morin E."/>
            <person name="Murat C."/>
            <person name="Sun H."/>
            <person name="Tunlid A."/>
            <person name="Henrissat B."/>
            <person name="Grigoriev I.V."/>
            <person name="Hibbett D.S."/>
            <person name="Martin F."/>
            <person name="Nordberg H.P."/>
            <person name="Cantor M.N."/>
            <person name="Hua S.X."/>
        </authorList>
    </citation>
    <scope>NUCLEOTIDE SEQUENCE [LARGE SCALE GENOMIC DNA]</scope>
    <source>
        <strain evidence="2 3">Foug A</strain>
    </source>
</reference>
<keyword evidence="3" id="KW-1185">Reference proteome</keyword>
<gene>
    <name evidence="2" type="ORF">SCLCIDRAFT_117305</name>
</gene>
<accession>A0A0C3E684</accession>
<reference evidence="3" key="2">
    <citation type="submission" date="2015-01" db="EMBL/GenBank/DDBJ databases">
        <title>Evolutionary Origins and Diversification of the Mycorrhizal Mutualists.</title>
        <authorList>
            <consortium name="DOE Joint Genome Institute"/>
            <consortium name="Mycorrhizal Genomics Consortium"/>
            <person name="Kohler A."/>
            <person name="Kuo A."/>
            <person name="Nagy L.G."/>
            <person name="Floudas D."/>
            <person name="Copeland A."/>
            <person name="Barry K.W."/>
            <person name="Cichocki N."/>
            <person name="Veneault-Fourrey C."/>
            <person name="LaButti K."/>
            <person name="Lindquist E.A."/>
            <person name="Lipzen A."/>
            <person name="Lundell T."/>
            <person name="Morin E."/>
            <person name="Murat C."/>
            <person name="Riley R."/>
            <person name="Ohm R."/>
            <person name="Sun H."/>
            <person name="Tunlid A."/>
            <person name="Henrissat B."/>
            <person name="Grigoriev I.V."/>
            <person name="Hibbett D.S."/>
            <person name="Martin F."/>
        </authorList>
    </citation>
    <scope>NUCLEOTIDE SEQUENCE [LARGE SCALE GENOMIC DNA]</scope>
    <source>
        <strain evidence="3">Foug A</strain>
    </source>
</reference>
<evidence type="ECO:0000256" key="1">
    <source>
        <dbReference type="SAM" id="SignalP"/>
    </source>
</evidence>
<sequence length="72" mass="8361">FKFAMQLTFSMLLFVLCHPTHKASQFLKLSLNPYLIVVLTFLVTMTKHTETLSVLEHSMPWEDLAQFFSTIP</sequence>
<proteinExistence type="predicted"/>
<feature type="signal peptide" evidence="1">
    <location>
        <begin position="1"/>
        <end position="19"/>
    </location>
</feature>
<dbReference type="HOGENOM" id="CLU_2729333_0_0_1"/>
<dbReference type="STRING" id="1036808.A0A0C3E684"/>
<feature type="non-terminal residue" evidence="2">
    <location>
        <position position="1"/>
    </location>
</feature>
<evidence type="ECO:0000313" key="3">
    <source>
        <dbReference type="Proteomes" id="UP000053989"/>
    </source>
</evidence>
<dbReference type="InParanoid" id="A0A0C3E684"/>